<organism evidence="7 8">
    <name type="scientific">Actinacidiphila guanduensis</name>
    <dbReference type="NCBI Taxonomy" id="310781"/>
    <lineage>
        <taxon>Bacteria</taxon>
        <taxon>Bacillati</taxon>
        <taxon>Actinomycetota</taxon>
        <taxon>Actinomycetes</taxon>
        <taxon>Kitasatosporales</taxon>
        <taxon>Streptomycetaceae</taxon>
        <taxon>Actinacidiphila</taxon>
    </lineage>
</organism>
<reference evidence="7 8" key="1">
    <citation type="submission" date="2016-10" db="EMBL/GenBank/DDBJ databases">
        <authorList>
            <person name="de Groot N.N."/>
        </authorList>
    </citation>
    <scope>NUCLEOTIDE SEQUENCE [LARGE SCALE GENOMIC DNA]</scope>
    <source>
        <strain evidence="7 8">CGMCC 4.2022</strain>
    </source>
</reference>
<evidence type="ECO:0000256" key="1">
    <source>
        <dbReference type="ARBA" id="ARBA00001946"/>
    </source>
</evidence>
<comment type="similarity">
    <text evidence="2 4">Belongs to the Nudix hydrolase family.</text>
</comment>
<dbReference type="SUPFAM" id="SSF55811">
    <property type="entry name" value="Nudix"/>
    <property type="match status" value="1"/>
</dbReference>
<dbReference type="Proteomes" id="UP000199341">
    <property type="component" value="Unassembled WGS sequence"/>
</dbReference>
<dbReference type="EMBL" id="FNIE01000004">
    <property type="protein sequence ID" value="SDN44366.1"/>
    <property type="molecule type" value="Genomic_DNA"/>
</dbReference>
<dbReference type="GO" id="GO:0016787">
    <property type="term" value="F:hydrolase activity"/>
    <property type="evidence" value="ECO:0007669"/>
    <property type="project" value="UniProtKB-KW"/>
</dbReference>
<evidence type="ECO:0000256" key="4">
    <source>
        <dbReference type="RuleBase" id="RU003476"/>
    </source>
</evidence>
<evidence type="ECO:0000313" key="7">
    <source>
        <dbReference type="EMBL" id="SDN44366.1"/>
    </source>
</evidence>
<dbReference type="PROSITE" id="PS00893">
    <property type="entry name" value="NUDIX_BOX"/>
    <property type="match status" value="1"/>
</dbReference>
<dbReference type="STRING" id="310781.SAMN05216259_104167"/>
<protein>
    <submittedName>
        <fullName evidence="7">ADP-ribose pyrophosphatase YjhB, NUDIX family</fullName>
    </submittedName>
</protein>
<dbReference type="InterPro" id="IPR020476">
    <property type="entry name" value="Nudix_hydrolase"/>
</dbReference>
<feature type="domain" description="Nudix hydrolase" evidence="6">
    <location>
        <begin position="1"/>
        <end position="126"/>
    </location>
</feature>
<gene>
    <name evidence="7" type="ORF">SAMN05216259_104167</name>
</gene>
<dbReference type="PANTHER" id="PTHR43046">
    <property type="entry name" value="GDP-MANNOSE MANNOSYL HYDROLASE"/>
    <property type="match status" value="1"/>
</dbReference>
<dbReference type="PANTHER" id="PTHR43046:SF16">
    <property type="entry name" value="ADP-RIBOSE PYROPHOSPHATASE YJHB-RELATED"/>
    <property type="match status" value="1"/>
</dbReference>
<accession>A0A1H0BFF8</accession>
<keyword evidence="8" id="KW-1185">Reference proteome</keyword>
<proteinExistence type="inferred from homology"/>
<sequence>MAAEAERLLLVRLSGSSPVFAPGLWHLPGGGIDPGEQPADALVREVREETGLSPVSVRLLDARTYTARRGGATWSLTALFYAMDLAAGTLVAESNGSCEAAAWVPRAELFDAVLSPPAAHAVRLLDAGRVRPEPMAGRRGPGARLTNPAWAAGPGTHSRRVVGRRRSPLRSLPLGLAAREVPPPSAFREHAPDPAAPALTADAAICQTRPRSQEEVPCRDPE</sequence>
<dbReference type="InterPro" id="IPR015797">
    <property type="entry name" value="NUDIX_hydrolase-like_dom_sf"/>
</dbReference>
<keyword evidence="3 4" id="KW-0378">Hydrolase</keyword>
<evidence type="ECO:0000256" key="5">
    <source>
        <dbReference type="SAM" id="MobiDB-lite"/>
    </source>
</evidence>
<feature type="compositionally biased region" description="Basic residues" evidence="5">
    <location>
        <begin position="157"/>
        <end position="168"/>
    </location>
</feature>
<dbReference type="PRINTS" id="PR00502">
    <property type="entry name" value="NUDIXFAMILY"/>
</dbReference>
<feature type="compositionally biased region" description="Low complexity" evidence="5">
    <location>
        <begin position="169"/>
        <end position="179"/>
    </location>
</feature>
<dbReference type="AlphaFoldDB" id="A0A1H0BFF8"/>
<evidence type="ECO:0000256" key="2">
    <source>
        <dbReference type="ARBA" id="ARBA00005582"/>
    </source>
</evidence>
<evidence type="ECO:0000259" key="6">
    <source>
        <dbReference type="PROSITE" id="PS51462"/>
    </source>
</evidence>
<dbReference type="CDD" id="cd02883">
    <property type="entry name" value="NUDIX_Hydrolase"/>
    <property type="match status" value="1"/>
</dbReference>
<dbReference type="Pfam" id="PF00293">
    <property type="entry name" value="NUDIX"/>
    <property type="match status" value="1"/>
</dbReference>
<dbReference type="InterPro" id="IPR000086">
    <property type="entry name" value="NUDIX_hydrolase_dom"/>
</dbReference>
<dbReference type="PROSITE" id="PS51462">
    <property type="entry name" value="NUDIX"/>
    <property type="match status" value="1"/>
</dbReference>
<evidence type="ECO:0000256" key="3">
    <source>
        <dbReference type="ARBA" id="ARBA00022801"/>
    </source>
</evidence>
<comment type="cofactor">
    <cofactor evidence="1">
        <name>Mg(2+)</name>
        <dbReference type="ChEBI" id="CHEBI:18420"/>
    </cofactor>
</comment>
<feature type="region of interest" description="Disordered" evidence="5">
    <location>
        <begin position="132"/>
        <end position="201"/>
    </location>
</feature>
<evidence type="ECO:0000313" key="8">
    <source>
        <dbReference type="Proteomes" id="UP000199341"/>
    </source>
</evidence>
<name>A0A1H0BFF8_9ACTN</name>
<dbReference type="Gene3D" id="3.90.79.10">
    <property type="entry name" value="Nucleoside Triphosphate Pyrophosphohydrolase"/>
    <property type="match status" value="1"/>
</dbReference>
<dbReference type="InterPro" id="IPR020084">
    <property type="entry name" value="NUDIX_hydrolase_CS"/>
</dbReference>